<name>A0A6A6EFK3_9PEZI</name>
<organism evidence="1 2">
    <name type="scientific">Zopfia rhizophila CBS 207.26</name>
    <dbReference type="NCBI Taxonomy" id="1314779"/>
    <lineage>
        <taxon>Eukaryota</taxon>
        <taxon>Fungi</taxon>
        <taxon>Dikarya</taxon>
        <taxon>Ascomycota</taxon>
        <taxon>Pezizomycotina</taxon>
        <taxon>Dothideomycetes</taxon>
        <taxon>Dothideomycetes incertae sedis</taxon>
        <taxon>Zopfiaceae</taxon>
        <taxon>Zopfia</taxon>
    </lineage>
</organism>
<evidence type="ECO:0000313" key="1">
    <source>
        <dbReference type="EMBL" id="KAF2189329.1"/>
    </source>
</evidence>
<accession>A0A6A6EFK3</accession>
<keyword evidence="2" id="KW-1185">Reference proteome</keyword>
<protein>
    <submittedName>
        <fullName evidence="1">Uncharacterized protein</fullName>
    </submittedName>
</protein>
<sequence length="149" mass="15930">MYSEGLRVFVGASEDTVKIYAGDTLTYAGPAPNEIYAHLDEKYQKQGQLCDPSPVDLGSTDCKISFECTDNSESGDVMDLLNSQMFKFGDPRLNGTGDDTKQLPANHAVYCSALKGVFSVAEWVPALEHIGAVGGIATETMCGVLANPE</sequence>
<dbReference type="EMBL" id="ML994621">
    <property type="protein sequence ID" value="KAF2189329.1"/>
    <property type="molecule type" value="Genomic_DNA"/>
</dbReference>
<gene>
    <name evidence="1" type="ORF">K469DRAFT_683737</name>
</gene>
<dbReference type="AlphaFoldDB" id="A0A6A6EFK3"/>
<dbReference type="Proteomes" id="UP000800200">
    <property type="component" value="Unassembled WGS sequence"/>
</dbReference>
<proteinExistence type="predicted"/>
<reference evidence="1" key="1">
    <citation type="journal article" date="2020" name="Stud. Mycol.">
        <title>101 Dothideomycetes genomes: a test case for predicting lifestyles and emergence of pathogens.</title>
        <authorList>
            <person name="Haridas S."/>
            <person name="Albert R."/>
            <person name="Binder M."/>
            <person name="Bloem J."/>
            <person name="Labutti K."/>
            <person name="Salamov A."/>
            <person name="Andreopoulos B."/>
            <person name="Baker S."/>
            <person name="Barry K."/>
            <person name="Bills G."/>
            <person name="Bluhm B."/>
            <person name="Cannon C."/>
            <person name="Castanera R."/>
            <person name="Culley D."/>
            <person name="Daum C."/>
            <person name="Ezra D."/>
            <person name="Gonzalez J."/>
            <person name="Henrissat B."/>
            <person name="Kuo A."/>
            <person name="Liang C."/>
            <person name="Lipzen A."/>
            <person name="Lutzoni F."/>
            <person name="Magnuson J."/>
            <person name="Mondo S."/>
            <person name="Nolan M."/>
            <person name="Ohm R."/>
            <person name="Pangilinan J."/>
            <person name="Park H.-J."/>
            <person name="Ramirez L."/>
            <person name="Alfaro M."/>
            <person name="Sun H."/>
            <person name="Tritt A."/>
            <person name="Yoshinaga Y."/>
            <person name="Zwiers L.-H."/>
            <person name="Turgeon B."/>
            <person name="Goodwin S."/>
            <person name="Spatafora J."/>
            <person name="Crous P."/>
            <person name="Grigoriev I."/>
        </authorList>
    </citation>
    <scope>NUCLEOTIDE SEQUENCE</scope>
    <source>
        <strain evidence="1">CBS 207.26</strain>
    </source>
</reference>
<evidence type="ECO:0000313" key="2">
    <source>
        <dbReference type="Proteomes" id="UP000800200"/>
    </source>
</evidence>